<keyword evidence="2 12" id="KW-1003">Cell membrane</keyword>
<keyword evidence="5 12" id="KW-1133">Transmembrane helix</keyword>
<keyword evidence="6 12" id="KW-0915">Sodium</keyword>
<feature type="binding site" evidence="12">
    <location>
        <position position="83"/>
    </location>
    <ligand>
        <name>Na(+)</name>
        <dbReference type="ChEBI" id="CHEBI:29101"/>
        <note>structural</note>
    </ligand>
</feature>
<reference evidence="13 14" key="1">
    <citation type="submission" date="2024-06" db="EMBL/GenBank/DDBJ databases">
        <title>Genomic Encyclopedia of Type Strains, Phase IV (KMG-IV): sequencing the most valuable type-strain genomes for metagenomic binning, comparative biology and taxonomic classification.</title>
        <authorList>
            <person name="Goeker M."/>
        </authorList>
    </citation>
    <scope>NUCLEOTIDE SEQUENCE [LARGE SCALE GENOMIC DNA]</scope>
    <source>
        <strain evidence="13 14">DSM 17809</strain>
    </source>
</reference>
<evidence type="ECO:0000256" key="5">
    <source>
        <dbReference type="ARBA" id="ARBA00022989"/>
    </source>
</evidence>
<evidence type="ECO:0000256" key="11">
    <source>
        <dbReference type="ARBA" id="ARBA00035585"/>
    </source>
</evidence>
<comment type="similarity">
    <text evidence="10 12">Belongs to the fluoride channel Fluc/FEX (TC 1.A.43) family.</text>
</comment>
<feature type="transmembrane region" description="Helical" evidence="12">
    <location>
        <begin position="37"/>
        <end position="60"/>
    </location>
</feature>
<evidence type="ECO:0000256" key="7">
    <source>
        <dbReference type="ARBA" id="ARBA00023065"/>
    </source>
</evidence>
<dbReference type="RefSeq" id="WP_354297967.1">
    <property type="nucleotide sequence ID" value="NZ_JBEPLU010000002.1"/>
</dbReference>
<evidence type="ECO:0000256" key="4">
    <source>
        <dbReference type="ARBA" id="ARBA00022692"/>
    </source>
</evidence>
<feature type="binding site" evidence="12">
    <location>
        <position position="80"/>
    </location>
    <ligand>
        <name>Na(+)</name>
        <dbReference type="ChEBI" id="CHEBI:29101"/>
        <note>structural</note>
    </ligand>
</feature>
<evidence type="ECO:0000313" key="14">
    <source>
        <dbReference type="Proteomes" id="UP001549110"/>
    </source>
</evidence>
<comment type="function">
    <text evidence="12">Fluoride-specific ion channel. Important for reducing fluoride concentration in the cell, thus reducing its toxicity.</text>
</comment>
<dbReference type="HAMAP" id="MF_00454">
    <property type="entry name" value="FluC"/>
    <property type="match status" value="1"/>
</dbReference>
<keyword evidence="4 12" id="KW-0812">Transmembrane</keyword>
<dbReference type="PANTHER" id="PTHR28259:SF1">
    <property type="entry name" value="FLUORIDE EXPORT PROTEIN 1-RELATED"/>
    <property type="match status" value="1"/>
</dbReference>
<evidence type="ECO:0000256" key="12">
    <source>
        <dbReference type="HAMAP-Rule" id="MF_00454"/>
    </source>
</evidence>
<keyword evidence="12" id="KW-0813">Transport</keyword>
<dbReference type="Pfam" id="PF02537">
    <property type="entry name" value="CRCB"/>
    <property type="match status" value="1"/>
</dbReference>
<comment type="catalytic activity">
    <reaction evidence="11">
        <text>fluoride(in) = fluoride(out)</text>
        <dbReference type="Rhea" id="RHEA:76159"/>
        <dbReference type="ChEBI" id="CHEBI:17051"/>
    </reaction>
    <physiologicalReaction direction="left-to-right" evidence="11">
        <dbReference type="Rhea" id="RHEA:76160"/>
    </physiologicalReaction>
</comment>
<evidence type="ECO:0000256" key="10">
    <source>
        <dbReference type="ARBA" id="ARBA00035120"/>
    </source>
</evidence>
<name>A0ABV2EMN0_9CAUL</name>
<dbReference type="Proteomes" id="UP001549110">
    <property type="component" value="Unassembled WGS sequence"/>
</dbReference>
<accession>A0ABV2EMN0</accession>
<comment type="activity regulation">
    <text evidence="12">Na(+) is not transported, but it plays an essential structural role and its presence is essential for fluoride channel function.</text>
</comment>
<evidence type="ECO:0000256" key="1">
    <source>
        <dbReference type="ARBA" id="ARBA00004651"/>
    </source>
</evidence>
<keyword evidence="9 12" id="KW-0407">Ion channel</keyword>
<keyword evidence="8 12" id="KW-0472">Membrane</keyword>
<comment type="caution">
    <text evidence="13">The sequence shown here is derived from an EMBL/GenBank/DDBJ whole genome shotgun (WGS) entry which is preliminary data.</text>
</comment>
<evidence type="ECO:0000313" key="13">
    <source>
        <dbReference type="EMBL" id="MET3527942.1"/>
    </source>
</evidence>
<proteinExistence type="inferred from homology"/>
<gene>
    <name evidence="12" type="primary">fluC</name>
    <name evidence="12" type="synonym">crcB</name>
    <name evidence="13" type="ORF">ABID41_003060</name>
</gene>
<evidence type="ECO:0000256" key="3">
    <source>
        <dbReference type="ARBA" id="ARBA00022519"/>
    </source>
</evidence>
<sequence>MGRELYLSWIVFVGAGLGGVARHLFNRLVPLAVTLNFPLSTLLVNAIGCFVMGALTGWFAYRGEQASQHVRLFLTTGVLGGFTTFSAFSIDTALLWQRGDSAGTALYVGLTLLLTLVGVFAGLAAMRALLG</sequence>
<keyword evidence="3" id="KW-0997">Cell inner membrane</keyword>
<feature type="transmembrane region" description="Helical" evidence="12">
    <location>
        <begin position="72"/>
        <end position="94"/>
    </location>
</feature>
<evidence type="ECO:0000256" key="9">
    <source>
        <dbReference type="ARBA" id="ARBA00023303"/>
    </source>
</evidence>
<dbReference type="InterPro" id="IPR003691">
    <property type="entry name" value="FluC"/>
</dbReference>
<keyword evidence="14" id="KW-1185">Reference proteome</keyword>
<feature type="transmembrane region" description="Helical" evidence="12">
    <location>
        <begin position="106"/>
        <end position="130"/>
    </location>
</feature>
<evidence type="ECO:0000256" key="2">
    <source>
        <dbReference type="ARBA" id="ARBA00022475"/>
    </source>
</evidence>
<keyword evidence="7 12" id="KW-0406">Ion transport</keyword>
<dbReference type="NCBIfam" id="TIGR00494">
    <property type="entry name" value="crcB"/>
    <property type="match status" value="1"/>
</dbReference>
<comment type="subcellular location">
    <subcellularLocation>
        <location evidence="1 12">Cell membrane</location>
        <topology evidence="1 12">Multi-pass membrane protein</topology>
    </subcellularLocation>
</comment>
<dbReference type="PANTHER" id="PTHR28259">
    <property type="entry name" value="FLUORIDE EXPORT PROTEIN 1-RELATED"/>
    <property type="match status" value="1"/>
</dbReference>
<protein>
    <recommendedName>
        <fullName evidence="12">Fluoride-specific ion channel FluC</fullName>
    </recommendedName>
</protein>
<organism evidence="13 14">
    <name type="scientific">Phenylobacterium koreense</name>
    <dbReference type="NCBI Taxonomy" id="266125"/>
    <lineage>
        <taxon>Bacteria</taxon>
        <taxon>Pseudomonadati</taxon>
        <taxon>Pseudomonadota</taxon>
        <taxon>Alphaproteobacteria</taxon>
        <taxon>Caulobacterales</taxon>
        <taxon>Caulobacteraceae</taxon>
        <taxon>Phenylobacterium</taxon>
    </lineage>
</organism>
<evidence type="ECO:0000256" key="6">
    <source>
        <dbReference type="ARBA" id="ARBA00023053"/>
    </source>
</evidence>
<keyword evidence="12" id="KW-0479">Metal-binding</keyword>
<evidence type="ECO:0000256" key="8">
    <source>
        <dbReference type="ARBA" id="ARBA00023136"/>
    </source>
</evidence>
<feature type="transmembrane region" description="Helical" evidence="12">
    <location>
        <begin position="7"/>
        <end position="25"/>
    </location>
</feature>
<dbReference type="EMBL" id="JBEPLU010000002">
    <property type="protein sequence ID" value="MET3527942.1"/>
    <property type="molecule type" value="Genomic_DNA"/>
</dbReference>